<organism evidence="8 9">
    <name type="scientific">Negadavirga shengliensis</name>
    <dbReference type="NCBI Taxonomy" id="1389218"/>
    <lineage>
        <taxon>Bacteria</taxon>
        <taxon>Pseudomonadati</taxon>
        <taxon>Bacteroidota</taxon>
        <taxon>Cytophagia</taxon>
        <taxon>Cytophagales</taxon>
        <taxon>Cyclobacteriaceae</taxon>
        <taxon>Negadavirga</taxon>
    </lineage>
</organism>
<reference evidence="9" key="1">
    <citation type="journal article" date="2019" name="Int. J. Syst. Evol. Microbiol.">
        <title>The Global Catalogue of Microorganisms (GCM) 10K type strain sequencing project: providing services to taxonomists for standard genome sequencing and annotation.</title>
        <authorList>
            <consortium name="The Broad Institute Genomics Platform"/>
            <consortium name="The Broad Institute Genome Sequencing Center for Infectious Disease"/>
            <person name="Wu L."/>
            <person name="Ma J."/>
        </authorList>
    </citation>
    <scope>NUCLEOTIDE SEQUENCE [LARGE SCALE GENOMIC DNA]</scope>
    <source>
        <strain evidence="9">CGMCC 4.7466</strain>
    </source>
</reference>
<feature type="domain" description="Glycoside hydrolase family 20 catalytic" evidence="6">
    <location>
        <begin position="149"/>
        <end position="481"/>
    </location>
</feature>
<dbReference type="PANTHER" id="PTHR22600">
    <property type="entry name" value="BETA-HEXOSAMINIDASE"/>
    <property type="match status" value="1"/>
</dbReference>
<dbReference type="Proteomes" id="UP001595818">
    <property type="component" value="Unassembled WGS sequence"/>
</dbReference>
<comment type="similarity">
    <text evidence="2">Belongs to the glycosyl hydrolase 20 family.</text>
</comment>
<comment type="caution">
    <text evidence="8">The sequence shown here is derived from an EMBL/GenBank/DDBJ whole genome shotgun (WGS) entry which is preliminary data.</text>
</comment>
<name>A0ABV9T561_9BACT</name>
<keyword evidence="4" id="KW-0378">Hydrolase</keyword>
<keyword evidence="5" id="KW-0326">Glycosidase</keyword>
<comment type="catalytic activity">
    <reaction evidence="1">
        <text>Hydrolysis of terminal non-reducing N-acetyl-D-hexosamine residues in N-acetyl-beta-D-hexosaminides.</text>
        <dbReference type="EC" id="3.2.1.52"/>
    </reaction>
</comment>
<evidence type="ECO:0000256" key="4">
    <source>
        <dbReference type="ARBA" id="ARBA00022801"/>
    </source>
</evidence>
<accession>A0ABV9T561</accession>
<dbReference type="InterPro" id="IPR029018">
    <property type="entry name" value="Hex-like_dom2"/>
</dbReference>
<dbReference type="Pfam" id="PF00728">
    <property type="entry name" value="Glyco_hydro_20"/>
    <property type="match status" value="1"/>
</dbReference>
<dbReference type="InterPro" id="IPR015882">
    <property type="entry name" value="HEX_bac_N"/>
</dbReference>
<dbReference type="PRINTS" id="PR00738">
    <property type="entry name" value="GLHYDRLASE20"/>
</dbReference>
<evidence type="ECO:0000256" key="5">
    <source>
        <dbReference type="ARBA" id="ARBA00023295"/>
    </source>
</evidence>
<evidence type="ECO:0000259" key="6">
    <source>
        <dbReference type="Pfam" id="PF00728"/>
    </source>
</evidence>
<evidence type="ECO:0000256" key="1">
    <source>
        <dbReference type="ARBA" id="ARBA00001231"/>
    </source>
</evidence>
<evidence type="ECO:0000259" key="7">
    <source>
        <dbReference type="Pfam" id="PF02838"/>
    </source>
</evidence>
<gene>
    <name evidence="8" type="ORF">ACFPFU_17740</name>
</gene>
<dbReference type="Pfam" id="PF02838">
    <property type="entry name" value="Glyco_hydro_20b"/>
    <property type="match status" value="1"/>
</dbReference>
<evidence type="ECO:0000313" key="8">
    <source>
        <dbReference type="EMBL" id="MFC4873549.1"/>
    </source>
</evidence>
<dbReference type="RefSeq" id="WP_377066513.1">
    <property type="nucleotide sequence ID" value="NZ_JBHSJJ010000011.1"/>
</dbReference>
<dbReference type="EC" id="3.2.1.52" evidence="3"/>
<dbReference type="Gene3D" id="3.30.379.10">
    <property type="entry name" value="Chitobiase/beta-hexosaminidase domain 2-like"/>
    <property type="match status" value="1"/>
</dbReference>
<proteinExistence type="inferred from homology"/>
<dbReference type="PANTHER" id="PTHR22600:SF57">
    <property type="entry name" value="BETA-N-ACETYLHEXOSAMINIDASE"/>
    <property type="match status" value="1"/>
</dbReference>
<sequence length="525" mass="61150">MKKYFYLFCWMMAVAGPVFPQKTPPIIPLPHTYGLSEGEFILDENVGIIAEKGLATEGHYLQKELFRLASLTLSTGKQQDNNVIHLMIDRGVQKGYELIVQNDRIEIKAGDNTGVFYGIISLLQLIQASDKEEGVYTLQTWSIQDQPAYDWRGLMLDESRHFFGVRKVKQILDWMAYYKLNKFHWHLTDAPGWRLEIKQFPKLALVGGVGNHTDPYAPASYYTQEEIHDIVRYAEERKIEIIPEIDMPGHATAANRAYPEYSGGGSERYPEFTFHPGKEETYHYLSNILKEVDTMFPSNLIHLGGDEVSFGNERWPNDPEVKKLMAKENLKDLKAVEDYFFQRMADSLFVRGNKVLAWDEMAGASLPKDKSVMLWWRHDKEEQLHLALENGYPTVICPRIPFYFDFVQEESHQFGRKWDGAYSPLQAVYEFDVEKFNVKPEQENLILGLQANVWTETIHNENRLDYMLFPRIAALSEAAWTLPEHRGFREFMDRLPRHLELYQTQGLYFYHPTDGEFHPEPIYRP</sequence>
<protein>
    <recommendedName>
        <fullName evidence="3">beta-N-acetylhexosaminidase</fullName>
        <ecNumber evidence="3">3.2.1.52</ecNumber>
    </recommendedName>
</protein>
<dbReference type="InterPro" id="IPR015883">
    <property type="entry name" value="Glyco_hydro_20_cat"/>
</dbReference>
<keyword evidence="9" id="KW-1185">Reference proteome</keyword>
<feature type="domain" description="Beta-hexosaminidase bacterial type N-terminal" evidence="7">
    <location>
        <begin position="24"/>
        <end position="146"/>
    </location>
</feature>
<dbReference type="Gene3D" id="3.20.20.80">
    <property type="entry name" value="Glycosidases"/>
    <property type="match status" value="1"/>
</dbReference>
<evidence type="ECO:0000256" key="3">
    <source>
        <dbReference type="ARBA" id="ARBA00012663"/>
    </source>
</evidence>
<evidence type="ECO:0000256" key="2">
    <source>
        <dbReference type="ARBA" id="ARBA00006285"/>
    </source>
</evidence>
<dbReference type="CDD" id="cd06563">
    <property type="entry name" value="GH20_chitobiase-like"/>
    <property type="match status" value="1"/>
</dbReference>
<dbReference type="SUPFAM" id="SSF55545">
    <property type="entry name" value="beta-N-acetylhexosaminidase-like domain"/>
    <property type="match status" value="1"/>
</dbReference>
<dbReference type="EMBL" id="JBHSJJ010000011">
    <property type="protein sequence ID" value="MFC4873549.1"/>
    <property type="molecule type" value="Genomic_DNA"/>
</dbReference>
<evidence type="ECO:0000313" key="9">
    <source>
        <dbReference type="Proteomes" id="UP001595818"/>
    </source>
</evidence>
<dbReference type="SUPFAM" id="SSF51445">
    <property type="entry name" value="(Trans)glycosidases"/>
    <property type="match status" value="1"/>
</dbReference>
<dbReference type="InterPro" id="IPR025705">
    <property type="entry name" value="Beta_hexosaminidase_sua/sub"/>
</dbReference>
<dbReference type="InterPro" id="IPR017853">
    <property type="entry name" value="GH"/>
</dbReference>